<keyword evidence="3" id="KW-1185">Reference proteome</keyword>
<gene>
    <name evidence="2" type="ORF">CCR94_07880</name>
</gene>
<comment type="caution">
    <text evidence="2">The sequence shown here is derived from an EMBL/GenBank/DDBJ whole genome shotgun (WGS) entry which is preliminary data.</text>
</comment>
<dbReference type="OrthoDB" id="8456547at2"/>
<sequence>MEQNRRTFRAFGLLLATGFASGLFVQFNAPSLYFAAPHKEAPIQRVMADAPPVTAPDARQPAAQDESALTSAIVAAPAADPSPAPDEAAGITPSENDTETAEGKPFGQKGEPPVEQVQDTGAEEKAVQEKAGQEKIVEEKVAGQKPEDEKTAPPGPPTPALLRRYEAIAAVIGNTLEITRRGGDVRHVYFAPRGLVADFDRRGIEARQWSRDDDHLCRALGADMRECFYLAVELDAPLRKGAAATLDARIRDSAAGTLIGKVRGFGEGEVRLLRGDIRGLPDYVPLMDDKPDREWTDNGGEGFVGALLLRRAEDANRAAAFFAPNGQVFEVARLTRRSVSLWIGAWRRQGDLVCRTINPTQSRAEGRGQDGAAEECAHARVSGDRIEFAEAAPTRRAYLRWPWPDEDGARANHAAQAAEVNLAPATRSDQGAFSGAFTDLR</sequence>
<protein>
    <submittedName>
        <fullName evidence="2">Uncharacterized protein</fullName>
    </submittedName>
</protein>
<accession>A0A2S6NBB0</accession>
<evidence type="ECO:0000313" key="3">
    <source>
        <dbReference type="Proteomes" id="UP000239089"/>
    </source>
</evidence>
<feature type="compositionally biased region" description="Low complexity" evidence="1">
    <location>
        <begin position="78"/>
        <end position="89"/>
    </location>
</feature>
<dbReference type="EMBL" id="NHSJ01000049">
    <property type="protein sequence ID" value="PPQ31881.1"/>
    <property type="molecule type" value="Genomic_DNA"/>
</dbReference>
<dbReference type="Proteomes" id="UP000239089">
    <property type="component" value="Unassembled WGS sequence"/>
</dbReference>
<reference evidence="2 3" key="1">
    <citation type="journal article" date="2018" name="Arch. Microbiol.">
        <title>New insights into the metabolic potential of the phototrophic purple bacterium Rhodopila globiformis DSM 161(T) from its draft genome sequence and evidence for a vanadium-dependent nitrogenase.</title>
        <authorList>
            <person name="Imhoff J.F."/>
            <person name="Rahn T."/>
            <person name="Kunzel S."/>
            <person name="Neulinger S.C."/>
        </authorList>
    </citation>
    <scope>NUCLEOTIDE SEQUENCE [LARGE SCALE GENOMIC DNA]</scope>
    <source>
        <strain evidence="2 3">DSM 16996</strain>
    </source>
</reference>
<organism evidence="2 3">
    <name type="scientific">Rhodoblastus sphagnicola</name>
    <dbReference type="NCBI Taxonomy" id="333368"/>
    <lineage>
        <taxon>Bacteria</taxon>
        <taxon>Pseudomonadati</taxon>
        <taxon>Pseudomonadota</taxon>
        <taxon>Alphaproteobacteria</taxon>
        <taxon>Hyphomicrobiales</taxon>
        <taxon>Rhodoblastaceae</taxon>
        <taxon>Rhodoblastus</taxon>
    </lineage>
</organism>
<feature type="compositionally biased region" description="Basic and acidic residues" evidence="1">
    <location>
        <begin position="122"/>
        <end position="151"/>
    </location>
</feature>
<proteinExistence type="predicted"/>
<evidence type="ECO:0000313" key="2">
    <source>
        <dbReference type="EMBL" id="PPQ31881.1"/>
    </source>
</evidence>
<name>A0A2S6NBB0_9HYPH</name>
<dbReference type="AlphaFoldDB" id="A0A2S6NBB0"/>
<evidence type="ECO:0000256" key="1">
    <source>
        <dbReference type="SAM" id="MobiDB-lite"/>
    </source>
</evidence>
<dbReference type="RefSeq" id="WP_104507320.1">
    <property type="nucleotide sequence ID" value="NZ_JACIGC010000004.1"/>
</dbReference>
<feature type="region of interest" description="Disordered" evidence="1">
    <location>
        <begin position="78"/>
        <end position="158"/>
    </location>
</feature>